<feature type="domain" description="WRKY19-like zinc finger" evidence="1">
    <location>
        <begin position="437"/>
        <end position="461"/>
    </location>
</feature>
<name>A0AAE1YU66_9LAMI</name>
<evidence type="ECO:0000259" key="1">
    <source>
        <dbReference type="Pfam" id="PF24906"/>
    </source>
</evidence>
<reference evidence="2" key="2">
    <citation type="journal article" date="2024" name="Plant">
        <title>Genomic evolution and insights into agronomic trait innovations of Sesamum species.</title>
        <authorList>
            <person name="Miao H."/>
            <person name="Wang L."/>
            <person name="Qu L."/>
            <person name="Liu H."/>
            <person name="Sun Y."/>
            <person name="Le M."/>
            <person name="Wang Q."/>
            <person name="Wei S."/>
            <person name="Zheng Y."/>
            <person name="Lin W."/>
            <person name="Duan Y."/>
            <person name="Cao H."/>
            <person name="Xiong S."/>
            <person name="Wang X."/>
            <person name="Wei L."/>
            <person name="Li C."/>
            <person name="Ma Q."/>
            <person name="Ju M."/>
            <person name="Zhao R."/>
            <person name="Li G."/>
            <person name="Mu C."/>
            <person name="Tian Q."/>
            <person name="Mei H."/>
            <person name="Zhang T."/>
            <person name="Gao T."/>
            <person name="Zhang H."/>
        </authorList>
    </citation>
    <scope>NUCLEOTIDE SEQUENCE</scope>
    <source>
        <strain evidence="2">3651</strain>
    </source>
</reference>
<evidence type="ECO:0000313" key="3">
    <source>
        <dbReference type="Proteomes" id="UP001293254"/>
    </source>
</evidence>
<dbReference type="EMBL" id="JACGWO010000002">
    <property type="protein sequence ID" value="KAK4436257.1"/>
    <property type="molecule type" value="Genomic_DNA"/>
</dbReference>
<feature type="domain" description="WRKY19-like zinc finger" evidence="1">
    <location>
        <begin position="287"/>
        <end position="311"/>
    </location>
</feature>
<evidence type="ECO:0000313" key="2">
    <source>
        <dbReference type="EMBL" id="KAK4436257.1"/>
    </source>
</evidence>
<keyword evidence="3" id="KW-1185">Reference proteome</keyword>
<dbReference type="PANTHER" id="PTHR31827:SF58">
    <property type="entry name" value="WRKY DOMAIN-CONTAINING PROTEIN"/>
    <property type="match status" value="1"/>
</dbReference>
<feature type="domain" description="WRKY19-like zinc finger" evidence="1">
    <location>
        <begin position="337"/>
        <end position="361"/>
    </location>
</feature>
<dbReference type="PANTHER" id="PTHR31827">
    <property type="entry name" value="EMB|CAB89363.1"/>
    <property type="match status" value="1"/>
</dbReference>
<protein>
    <recommendedName>
        <fullName evidence="1">WRKY19-like zinc finger domain-containing protein</fullName>
    </recommendedName>
</protein>
<dbReference type="AlphaFoldDB" id="A0AAE1YU66"/>
<gene>
    <name evidence="2" type="ORF">Salat_0789400</name>
</gene>
<feature type="domain" description="WRKY19-like zinc finger" evidence="1">
    <location>
        <begin position="312"/>
        <end position="336"/>
    </location>
</feature>
<reference evidence="2" key="1">
    <citation type="submission" date="2020-06" db="EMBL/GenBank/DDBJ databases">
        <authorList>
            <person name="Li T."/>
            <person name="Hu X."/>
            <person name="Zhang T."/>
            <person name="Song X."/>
            <person name="Zhang H."/>
            <person name="Dai N."/>
            <person name="Sheng W."/>
            <person name="Hou X."/>
            <person name="Wei L."/>
        </authorList>
    </citation>
    <scope>NUCLEOTIDE SEQUENCE</scope>
    <source>
        <strain evidence="2">3651</strain>
        <tissue evidence="2">Leaf</tissue>
    </source>
</reference>
<accession>A0AAE1YU66</accession>
<sequence>MDGTHSHTTLAYASKDLGEVVDQTVVSAIDSDPTMSNLCFSEGSKRKCSAVDWSIDLKTGSSHLLGLTHSSSSFTSICSGKEMEEDSFIDLGLRINLNTGDNRLSNPKKVSTVTLDAHKIRKPILDLQLSLSTGPAESDVTILSQGLIACQNYSESPALAPAAEIVDEGSTSSRWKTGPLVPPLQKVEISSLFDQNHVYSNPNLLSLNIPSAAEISPSAVGNASCLVNKQQQQKTGAKTCKFEGCTTGARGASGLCITHGGGRRCQRAGCQKGAEGKAVFCKAHGGGRRCHHLGCTKSAEGRTGYCIHHGGGRRCNHDGCSRAARGKSGLCIRHGGGKRCKMENCTKSAEGISGLCISHGGGRRCQYPKCTKGAQGSTMLCKAHGGGRRCMFLGCTKGAEGGTLFCKGHGGGKRCTSEGCTKSVHGGTLFCVSHGGGKRCAAPECTKSAWGCTNYCVRHGGGKRCKFDGCTKSAQGSTDFCKAHGGGKRCLWGQMGSAYGCLDAVPCDKFARGRSGLCAAHSTQVQEKSFEMVSATKELESRMSIQMKGIASENVSYPGTTDDCGATSIGLIGYGHQLISLPNILQEKIVIRKSSLDRPSLPEGRVHGGNLMSMLGQESSYHMPHSWV</sequence>
<dbReference type="Proteomes" id="UP001293254">
    <property type="component" value="Unassembled WGS sequence"/>
</dbReference>
<organism evidence="2 3">
    <name type="scientific">Sesamum alatum</name>
    <dbReference type="NCBI Taxonomy" id="300844"/>
    <lineage>
        <taxon>Eukaryota</taxon>
        <taxon>Viridiplantae</taxon>
        <taxon>Streptophyta</taxon>
        <taxon>Embryophyta</taxon>
        <taxon>Tracheophyta</taxon>
        <taxon>Spermatophyta</taxon>
        <taxon>Magnoliopsida</taxon>
        <taxon>eudicotyledons</taxon>
        <taxon>Gunneridae</taxon>
        <taxon>Pentapetalae</taxon>
        <taxon>asterids</taxon>
        <taxon>lamiids</taxon>
        <taxon>Lamiales</taxon>
        <taxon>Pedaliaceae</taxon>
        <taxon>Sesamum</taxon>
    </lineage>
</organism>
<feature type="domain" description="WRKY19-like zinc finger" evidence="1">
    <location>
        <begin position="362"/>
        <end position="386"/>
    </location>
</feature>
<comment type="caution">
    <text evidence="2">The sequence shown here is derived from an EMBL/GenBank/DDBJ whole genome shotgun (WGS) entry which is preliminary data.</text>
</comment>
<dbReference type="Pfam" id="PF24906">
    <property type="entry name" value="Zf_WRKY19"/>
    <property type="match status" value="9"/>
</dbReference>
<feature type="domain" description="WRKY19-like zinc finger" evidence="1">
    <location>
        <begin position="412"/>
        <end position="436"/>
    </location>
</feature>
<proteinExistence type="predicted"/>
<feature type="domain" description="WRKY19-like zinc finger" evidence="1">
    <location>
        <begin position="387"/>
        <end position="411"/>
    </location>
</feature>
<feature type="domain" description="WRKY19-like zinc finger" evidence="1">
    <location>
        <begin position="238"/>
        <end position="261"/>
    </location>
</feature>
<feature type="domain" description="WRKY19-like zinc finger" evidence="1">
    <location>
        <begin position="462"/>
        <end position="486"/>
    </location>
</feature>
<dbReference type="InterPro" id="IPR056866">
    <property type="entry name" value="Znf_WRKY19"/>
</dbReference>